<evidence type="ECO:0000313" key="1">
    <source>
        <dbReference type="EMBL" id="GJS87377.1"/>
    </source>
</evidence>
<evidence type="ECO:0008006" key="3">
    <source>
        <dbReference type="Google" id="ProtNLM"/>
    </source>
</evidence>
<protein>
    <recommendedName>
        <fullName evidence="3">Transaldolase</fullName>
    </recommendedName>
</protein>
<comment type="caution">
    <text evidence="1">The sequence shown here is derived from an EMBL/GenBank/DDBJ whole genome shotgun (WGS) entry which is preliminary data.</text>
</comment>
<name>A0ABQ4ZC06_9ASTR</name>
<organism evidence="1 2">
    <name type="scientific">Tanacetum coccineum</name>
    <dbReference type="NCBI Taxonomy" id="301880"/>
    <lineage>
        <taxon>Eukaryota</taxon>
        <taxon>Viridiplantae</taxon>
        <taxon>Streptophyta</taxon>
        <taxon>Embryophyta</taxon>
        <taxon>Tracheophyta</taxon>
        <taxon>Spermatophyta</taxon>
        <taxon>Magnoliopsida</taxon>
        <taxon>eudicotyledons</taxon>
        <taxon>Gunneridae</taxon>
        <taxon>Pentapetalae</taxon>
        <taxon>asterids</taxon>
        <taxon>campanulids</taxon>
        <taxon>Asterales</taxon>
        <taxon>Asteraceae</taxon>
        <taxon>Asteroideae</taxon>
        <taxon>Anthemideae</taxon>
        <taxon>Anthemidinae</taxon>
        <taxon>Tanacetum</taxon>
    </lineage>
</organism>
<evidence type="ECO:0000313" key="2">
    <source>
        <dbReference type="Proteomes" id="UP001151760"/>
    </source>
</evidence>
<gene>
    <name evidence="1" type="ORF">Tco_0770013</name>
</gene>
<keyword evidence="2" id="KW-1185">Reference proteome</keyword>
<reference evidence="1" key="2">
    <citation type="submission" date="2022-01" db="EMBL/GenBank/DDBJ databases">
        <authorList>
            <person name="Yamashiro T."/>
            <person name="Shiraishi A."/>
            <person name="Satake H."/>
            <person name="Nakayama K."/>
        </authorList>
    </citation>
    <scope>NUCLEOTIDE SEQUENCE</scope>
</reference>
<accession>A0ABQ4ZC06</accession>
<dbReference type="Proteomes" id="UP001151760">
    <property type="component" value="Unassembled WGS sequence"/>
</dbReference>
<proteinExistence type="predicted"/>
<dbReference type="EMBL" id="BQNB010011194">
    <property type="protein sequence ID" value="GJS87377.1"/>
    <property type="molecule type" value="Genomic_DNA"/>
</dbReference>
<sequence>MSTLKFAETYNMVAFLEKPTESEGFEQIIDFLNASSIQYALTVNPTVYVSCIDQFWTTAEVKKVNGEAEIHALIDGKRIVVSEATIRSALQFADKGGIDFFPTTTIFEEIDKIGAKTTAWNEFNSTVASAIICLATN</sequence>
<reference evidence="1" key="1">
    <citation type="journal article" date="2022" name="Int. J. Mol. Sci.">
        <title>Draft Genome of Tanacetum Coccineum: Genomic Comparison of Closely Related Tanacetum-Family Plants.</title>
        <authorList>
            <person name="Yamashiro T."/>
            <person name="Shiraishi A."/>
            <person name="Nakayama K."/>
            <person name="Satake H."/>
        </authorList>
    </citation>
    <scope>NUCLEOTIDE SEQUENCE</scope>
</reference>